<reference evidence="2 3" key="2">
    <citation type="submission" date="2020-03" db="EMBL/GenBank/DDBJ databases">
        <authorList>
            <person name="Ichikawa N."/>
            <person name="Kimura A."/>
            <person name="Kitahashi Y."/>
            <person name="Uohara A."/>
        </authorList>
    </citation>
    <scope>NUCLEOTIDE SEQUENCE [LARGE SCALE GENOMIC DNA]</scope>
    <source>
        <strain evidence="2 3">NBRC 105367</strain>
    </source>
</reference>
<evidence type="ECO:0000313" key="2">
    <source>
        <dbReference type="EMBL" id="BCB83730.1"/>
    </source>
</evidence>
<evidence type="ECO:0000313" key="3">
    <source>
        <dbReference type="Proteomes" id="UP000503011"/>
    </source>
</evidence>
<dbReference type="KEGG" id="psuu:Psuf_010430"/>
<feature type="region of interest" description="Disordered" evidence="1">
    <location>
        <begin position="1"/>
        <end position="55"/>
    </location>
</feature>
<gene>
    <name evidence="2" type="ORF">Psuf_010430</name>
</gene>
<evidence type="ECO:0000256" key="1">
    <source>
        <dbReference type="SAM" id="MobiDB-lite"/>
    </source>
</evidence>
<proteinExistence type="predicted"/>
<protein>
    <submittedName>
        <fullName evidence="2">Uncharacterized protein</fullName>
    </submittedName>
</protein>
<dbReference type="Proteomes" id="UP000503011">
    <property type="component" value="Chromosome"/>
</dbReference>
<dbReference type="AlphaFoldDB" id="A0A6F8YCE1"/>
<reference evidence="2 3" key="1">
    <citation type="submission" date="2020-03" db="EMBL/GenBank/DDBJ databases">
        <title>Whole genome shotgun sequence of Phytohabitans suffuscus NBRC 105367.</title>
        <authorList>
            <person name="Komaki H."/>
            <person name="Tamura T."/>
        </authorList>
    </citation>
    <scope>NUCLEOTIDE SEQUENCE [LARGE SCALE GENOMIC DNA]</scope>
    <source>
        <strain evidence="2 3">NBRC 105367</strain>
    </source>
</reference>
<sequence length="120" mass="12620">MRSPSQSPPDTLPCAFSSSLTTLDPSAERSTRRLEVSPTQGDSGGPTIPHLPRSTAASKVSYLTNLPSRARGANKIIARTRNHVRGTRDHKSTPTEILGSGTVSVIVGGRLVGEEDASAE</sequence>
<keyword evidence="3" id="KW-1185">Reference proteome</keyword>
<feature type="compositionally biased region" description="Pro residues" evidence="1">
    <location>
        <begin position="1"/>
        <end position="11"/>
    </location>
</feature>
<name>A0A6F8YCE1_9ACTN</name>
<feature type="compositionally biased region" description="Basic and acidic residues" evidence="1">
    <location>
        <begin position="26"/>
        <end position="35"/>
    </location>
</feature>
<accession>A0A6F8YCE1</accession>
<organism evidence="2 3">
    <name type="scientific">Phytohabitans suffuscus</name>
    <dbReference type="NCBI Taxonomy" id="624315"/>
    <lineage>
        <taxon>Bacteria</taxon>
        <taxon>Bacillati</taxon>
        <taxon>Actinomycetota</taxon>
        <taxon>Actinomycetes</taxon>
        <taxon>Micromonosporales</taxon>
        <taxon>Micromonosporaceae</taxon>
    </lineage>
</organism>
<dbReference type="EMBL" id="AP022871">
    <property type="protein sequence ID" value="BCB83730.1"/>
    <property type="molecule type" value="Genomic_DNA"/>
</dbReference>